<keyword evidence="8 9" id="KW-0961">Cell wall biogenesis/degradation</keyword>
<feature type="active site" description="Proton donor/acceptor" evidence="9">
    <location>
        <position position="133"/>
    </location>
</feature>
<dbReference type="RefSeq" id="WP_348757505.1">
    <property type="nucleotide sequence ID" value="NZ_OZ026884.1"/>
</dbReference>
<dbReference type="PROSITE" id="PS52029">
    <property type="entry name" value="LD_TPASE"/>
    <property type="match status" value="1"/>
</dbReference>
<dbReference type="CDD" id="cd16913">
    <property type="entry name" value="YkuD_like"/>
    <property type="match status" value="1"/>
</dbReference>
<dbReference type="EMBL" id="OZ026884">
    <property type="protein sequence ID" value="CAL1240964.1"/>
    <property type="molecule type" value="Genomic_DNA"/>
</dbReference>
<keyword evidence="3" id="KW-0328">Glycosyltransferase</keyword>
<evidence type="ECO:0000256" key="9">
    <source>
        <dbReference type="PROSITE-ProRule" id="PRU01373"/>
    </source>
</evidence>
<evidence type="ECO:0000256" key="2">
    <source>
        <dbReference type="ARBA" id="ARBA00005992"/>
    </source>
</evidence>
<accession>A0ABP1C9P3</accession>
<keyword evidence="7 9" id="KW-0573">Peptidoglycan synthesis</keyword>
<dbReference type="Proteomes" id="UP001497493">
    <property type="component" value="Chromosome"/>
</dbReference>
<proteinExistence type="inferred from homology"/>
<dbReference type="PANTHER" id="PTHR30582">
    <property type="entry name" value="L,D-TRANSPEPTIDASE"/>
    <property type="match status" value="1"/>
</dbReference>
<keyword evidence="5" id="KW-0378">Hydrolase</keyword>
<dbReference type="PANTHER" id="PTHR30582:SF24">
    <property type="entry name" value="L,D-TRANSPEPTIDASE ERFK_SRFK-RELATED"/>
    <property type="match status" value="1"/>
</dbReference>
<dbReference type="Pfam" id="PF03734">
    <property type="entry name" value="YkuD"/>
    <property type="match status" value="1"/>
</dbReference>
<gene>
    <name evidence="11" type="ORF">MECH1_V1_2188</name>
</gene>
<reference evidence="11 12" key="1">
    <citation type="submission" date="2024-04" db="EMBL/GenBank/DDBJ databases">
        <authorList>
            <person name="Cremers G."/>
        </authorList>
    </citation>
    <scope>NUCLEOTIDE SEQUENCE [LARGE SCALE GENOMIC DNA]</scope>
    <source>
        <strain evidence="11">MeCH1-AG</strain>
    </source>
</reference>
<evidence type="ECO:0000259" key="10">
    <source>
        <dbReference type="PROSITE" id="PS52029"/>
    </source>
</evidence>
<feature type="active site" description="Nucleophile" evidence="9">
    <location>
        <position position="149"/>
    </location>
</feature>
<keyword evidence="4" id="KW-0808">Transferase</keyword>
<evidence type="ECO:0000313" key="12">
    <source>
        <dbReference type="Proteomes" id="UP001497493"/>
    </source>
</evidence>
<evidence type="ECO:0000256" key="4">
    <source>
        <dbReference type="ARBA" id="ARBA00022679"/>
    </source>
</evidence>
<organism evidence="11 12">
    <name type="scientific">Candidatus Methylocalor cossyra</name>
    <dbReference type="NCBI Taxonomy" id="3108543"/>
    <lineage>
        <taxon>Bacteria</taxon>
        <taxon>Pseudomonadati</taxon>
        <taxon>Pseudomonadota</taxon>
        <taxon>Gammaproteobacteria</taxon>
        <taxon>Methylococcales</taxon>
        <taxon>Methylococcaceae</taxon>
        <taxon>Candidatus Methylocalor</taxon>
    </lineage>
</organism>
<name>A0ABP1C9P3_9GAMM</name>
<dbReference type="InterPro" id="IPR050979">
    <property type="entry name" value="LD-transpeptidase"/>
</dbReference>
<sequence length="174" mass="19262">MRAKGQRSGIPLTEPERYLRVSIPGQRLELLEAGRAVLSWPVSTARNGPGEQRGSGCTPRGWHRIRARIGGGLPLGTVFRGRRPTGEIYDPALEARWPGRDWILTRILWLGGLEPGFNRYGPVDTTWRYIYIHGSPDHGVTGEPASHGCVRMKSRDVAELFELVTAGTLVLIQA</sequence>
<keyword evidence="12" id="KW-1185">Reference proteome</keyword>
<evidence type="ECO:0000256" key="3">
    <source>
        <dbReference type="ARBA" id="ARBA00022676"/>
    </source>
</evidence>
<comment type="pathway">
    <text evidence="1 9">Cell wall biogenesis; peptidoglycan biosynthesis.</text>
</comment>
<evidence type="ECO:0000256" key="7">
    <source>
        <dbReference type="ARBA" id="ARBA00022984"/>
    </source>
</evidence>
<feature type="domain" description="L,D-TPase catalytic" evidence="10">
    <location>
        <begin position="17"/>
        <end position="173"/>
    </location>
</feature>
<evidence type="ECO:0000256" key="8">
    <source>
        <dbReference type="ARBA" id="ARBA00023316"/>
    </source>
</evidence>
<evidence type="ECO:0000256" key="5">
    <source>
        <dbReference type="ARBA" id="ARBA00022801"/>
    </source>
</evidence>
<dbReference type="Gene3D" id="2.40.440.10">
    <property type="entry name" value="L,D-transpeptidase catalytic domain-like"/>
    <property type="match status" value="1"/>
</dbReference>
<evidence type="ECO:0000256" key="6">
    <source>
        <dbReference type="ARBA" id="ARBA00022960"/>
    </source>
</evidence>
<dbReference type="InterPro" id="IPR038063">
    <property type="entry name" value="Transpep_catalytic_dom"/>
</dbReference>
<evidence type="ECO:0000256" key="1">
    <source>
        <dbReference type="ARBA" id="ARBA00004752"/>
    </source>
</evidence>
<comment type="similarity">
    <text evidence="2">Belongs to the YkuD family.</text>
</comment>
<protein>
    <submittedName>
        <fullName evidence="11">L,D-transpeptidase-like protein</fullName>
    </submittedName>
</protein>
<evidence type="ECO:0000313" key="11">
    <source>
        <dbReference type="EMBL" id="CAL1240964.1"/>
    </source>
</evidence>
<keyword evidence="6 9" id="KW-0133">Cell shape</keyword>
<dbReference type="InterPro" id="IPR005490">
    <property type="entry name" value="LD_TPept_cat_dom"/>
</dbReference>
<dbReference type="SUPFAM" id="SSF141523">
    <property type="entry name" value="L,D-transpeptidase catalytic domain-like"/>
    <property type="match status" value="1"/>
</dbReference>